<dbReference type="InterPro" id="IPR026082">
    <property type="entry name" value="ABCA"/>
</dbReference>
<dbReference type="Gene3D" id="3.40.50.300">
    <property type="entry name" value="P-loop containing nucleotide triphosphate hydrolases"/>
    <property type="match status" value="1"/>
</dbReference>
<dbReference type="PANTHER" id="PTHR19229">
    <property type="entry name" value="ATP-BINDING CASSETTE TRANSPORTER SUBFAMILY A ABCA"/>
    <property type="match status" value="1"/>
</dbReference>
<evidence type="ECO:0000313" key="4">
    <source>
        <dbReference type="Proteomes" id="UP000821866"/>
    </source>
</evidence>
<gene>
    <name evidence="3" type="ORF">HPB51_027579</name>
</gene>
<keyword evidence="1" id="KW-0813">Transport</keyword>
<sequence>MLLPDSGEVIIDGVDVVNFPEKARQIVSFCQQKSLFFPDLTVWEHLAFYATVVILDEPSSSLDPDSRRELWMYYWRCADEAPLSSFRRTTCTRLTCSPTESSCYAVVW</sequence>
<reference evidence="3" key="2">
    <citation type="submission" date="2021-09" db="EMBL/GenBank/DDBJ databases">
        <authorList>
            <person name="Jia N."/>
            <person name="Wang J."/>
            <person name="Shi W."/>
            <person name="Du L."/>
            <person name="Sun Y."/>
            <person name="Zhan W."/>
            <person name="Jiang J."/>
            <person name="Wang Q."/>
            <person name="Zhang B."/>
            <person name="Ji P."/>
            <person name="Sakyi L.B."/>
            <person name="Cui X."/>
            <person name="Yuan T."/>
            <person name="Jiang B."/>
            <person name="Yang W."/>
            <person name="Lam T.T.-Y."/>
            <person name="Chang Q."/>
            <person name="Ding S."/>
            <person name="Wang X."/>
            <person name="Zhu J."/>
            <person name="Ruan X."/>
            <person name="Zhao L."/>
            <person name="Wei J."/>
            <person name="Que T."/>
            <person name="Du C."/>
            <person name="Cheng J."/>
            <person name="Dai P."/>
            <person name="Han X."/>
            <person name="Huang E."/>
            <person name="Gao Y."/>
            <person name="Liu J."/>
            <person name="Shao H."/>
            <person name="Ye R."/>
            <person name="Li L."/>
            <person name="Wei W."/>
            <person name="Wang X."/>
            <person name="Wang C."/>
            <person name="Huo Q."/>
            <person name="Li W."/>
            <person name="Guo W."/>
            <person name="Chen H."/>
            <person name="Chen S."/>
            <person name="Zhou L."/>
            <person name="Zhou L."/>
            <person name="Ni X."/>
            <person name="Tian J."/>
            <person name="Zhou Y."/>
            <person name="Sheng Y."/>
            <person name="Liu T."/>
            <person name="Pan Y."/>
            <person name="Xia L."/>
            <person name="Li J."/>
            <person name="Zhao F."/>
            <person name="Cao W."/>
        </authorList>
    </citation>
    <scope>NUCLEOTIDE SEQUENCE</scope>
    <source>
        <strain evidence="3">Rmic-2018</strain>
        <tissue evidence="3">Larvae</tissue>
    </source>
</reference>
<dbReference type="AlphaFoldDB" id="A0A9J6D005"/>
<organism evidence="3 4">
    <name type="scientific">Rhipicephalus microplus</name>
    <name type="common">Cattle tick</name>
    <name type="synonym">Boophilus microplus</name>
    <dbReference type="NCBI Taxonomy" id="6941"/>
    <lineage>
        <taxon>Eukaryota</taxon>
        <taxon>Metazoa</taxon>
        <taxon>Ecdysozoa</taxon>
        <taxon>Arthropoda</taxon>
        <taxon>Chelicerata</taxon>
        <taxon>Arachnida</taxon>
        <taxon>Acari</taxon>
        <taxon>Parasitiformes</taxon>
        <taxon>Ixodida</taxon>
        <taxon>Ixodoidea</taxon>
        <taxon>Ixodidae</taxon>
        <taxon>Rhipicephalinae</taxon>
        <taxon>Rhipicephalus</taxon>
        <taxon>Boophilus</taxon>
    </lineage>
</organism>
<name>A0A9J6D005_RHIMP</name>
<keyword evidence="2" id="KW-0677">Repeat</keyword>
<dbReference type="SUPFAM" id="SSF52540">
    <property type="entry name" value="P-loop containing nucleoside triphosphate hydrolases"/>
    <property type="match status" value="1"/>
</dbReference>
<accession>A0A9J6D005</accession>
<protein>
    <submittedName>
        <fullName evidence="3">Uncharacterized protein</fullName>
    </submittedName>
</protein>
<proteinExistence type="predicted"/>
<evidence type="ECO:0000256" key="1">
    <source>
        <dbReference type="ARBA" id="ARBA00022448"/>
    </source>
</evidence>
<dbReference type="PANTHER" id="PTHR19229:SF36">
    <property type="entry name" value="ATP-BINDING CASSETTE SUB-FAMILY A MEMBER 2"/>
    <property type="match status" value="1"/>
</dbReference>
<dbReference type="InterPro" id="IPR027417">
    <property type="entry name" value="P-loop_NTPase"/>
</dbReference>
<dbReference type="GO" id="GO:0016020">
    <property type="term" value="C:membrane"/>
    <property type="evidence" value="ECO:0007669"/>
    <property type="project" value="InterPro"/>
</dbReference>
<evidence type="ECO:0000313" key="3">
    <source>
        <dbReference type="EMBL" id="KAH7964184.1"/>
    </source>
</evidence>
<keyword evidence="4" id="KW-1185">Reference proteome</keyword>
<comment type="caution">
    <text evidence="3">The sequence shown here is derived from an EMBL/GenBank/DDBJ whole genome shotgun (WGS) entry which is preliminary data.</text>
</comment>
<dbReference type="GO" id="GO:0005319">
    <property type="term" value="F:lipid transporter activity"/>
    <property type="evidence" value="ECO:0007669"/>
    <property type="project" value="TreeGrafter"/>
</dbReference>
<reference evidence="3" key="1">
    <citation type="journal article" date="2020" name="Cell">
        <title>Large-Scale Comparative Analyses of Tick Genomes Elucidate Their Genetic Diversity and Vector Capacities.</title>
        <authorList>
            <consortium name="Tick Genome and Microbiome Consortium (TIGMIC)"/>
            <person name="Jia N."/>
            <person name="Wang J."/>
            <person name="Shi W."/>
            <person name="Du L."/>
            <person name="Sun Y."/>
            <person name="Zhan W."/>
            <person name="Jiang J.F."/>
            <person name="Wang Q."/>
            <person name="Zhang B."/>
            <person name="Ji P."/>
            <person name="Bell-Sakyi L."/>
            <person name="Cui X.M."/>
            <person name="Yuan T.T."/>
            <person name="Jiang B.G."/>
            <person name="Yang W.F."/>
            <person name="Lam T.T."/>
            <person name="Chang Q.C."/>
            <person name="Ding S.J."/>
            <person name="Wang X.J."/>
            <person name="Zhu J.G."/>
            <person name="Ruan X.D."/>
            <person name="Zhao L."/>
            <person name="Wei J.T."/>
            <person name="Ye R.Z."/>
            <person name="Que T.C."/>
            <person name="Du C.H."/>
            <person name="Zhou Y.H."/>
            <person name="Cheng J.X."/>
            <person name="Dai P.F."/>
            <person name="Guo W.B."/>
            <person name="Han X.H."/>
            <person name="Huang E.J."/>
            <person name="Li L.F."/>
            <person name="Wei W."/>
            <person name="Gao Y.C."/>
            <person name="Liu J.Z."/>
            <person name="Shao H.Z."/>
            <person name="Wang X."/>
            <person name="Wang C.C."/>
            <person name="Yang T.C."/>
            <person name="Huo Q.B."/>
            <person name="Li W."/>
            <person name="Chen H.Y."/>
            <person name="Chen S.E."/>
            <person name="Zhou L.G."/>
            <person name="Ni X.B."/>
            <person name="Tian J.H."/>
            <person name="Sheng Y."/>
            <person name="Liu T."/>
            <person name="Pan Y.S."/>
            <person name="Xia L.Y."/>
            <person name="Li J."/>
            <person name="Zhao F."/>
            <person name="Cao W.C."/>
        </authorList>
    </citation>
    <scope>NUCLEOTIDE SEQUENCE</scope>
    <source>
        <strain evidence="3">Rmic-2018</strain>
    </source>
</reference>
<dbReference type="Proteomes" id="UP000821866">
    <property type="component" value="Unassembled WGS sequence"/>
</dbReference>
<dbReference type="EMBL" id="JABSTU010004153">
    <property type="protein sequence ID" value="KAH7964184.1"/>
    <property type="molecule type" value="Genomic_DNA"/>
</dbReference>
<dbReference type="GO" id="GO:0140359">
    <property type="term" value="F:ABC-type transporter activity"/>
    <property type="evidence" value="ECO:0007669"/>
    <property type="project" value="InterPro"/>
</dbReference>
<evidence type="ECO:0000256" key="2">
    <source>
        <dbReference type="ARBA" id="ARBA00022737"/>
    </source>
</evidence>